<accession>A0A8D5A6E4</accession>
<comment type="subcellular location">
    <subcellularLocation>
        <location evidence="1">Cell membrane</location>
        <topology evidence="1">Multi-pass membrane protein</topology>
    </subcellularLocation>
</comment>
<keyword evidence="11" id="KW-1185">Reference proteome</keyword>
<feature type="transmembrane region" description="Helical" evidence="7">
    <location>
        <begin position="177"/>
        <end position="198"/>
    </location>
</feature>
<dbReference type="RefSeq" id="WP_143332812.1">
    <property type="nucleotide sequence ID" value="NZ_AP019697.1"/>
</dbReference>
<feature type="domain" description="Threonine/serine exporter-like N-terminal" evidence="8">
    <location>
        <begin position="18"/>
        <end position="258"/>
    </location>
</feature>
<feature type="transmembrane region" description="Helical" evidence="7">
    <location>
        <begin position="353"/>
        <end position="378"/>
    </location>
</feature>
<proteinExistence type="inferred from homology"/>
<name>A0A8D5A6E4_9FIRM</name>
<feature type="transmembrane region" description="Helical" evidence="7">
    <location>
        <begin position="275"/>
        <end position="294"/>
    </location>
</feature>
<evidence type="ECO:0000256" key="7">
    <source>
        <dbReference type="SAM" id="Phobius"/>
    </source>
</evidence>
<keyword evidence="5 7" id="KW-0472">Membrane</keyword>
<evidence type="ECO:0000256" key="3">
    <source>
        <dbReference type="ARBA" id="ARBA00022692"/>
    </source>
</evidence>
<dbReference type="OrthoDB" id="9813917at2"/>
<organism evidence="10 11">
    <name type="scientific">Dialister hominis</name>
    <dbReference type="NCBI Taxonomy" id="2582419"/>
    <lineage>
        <taxon>Bacteria</taxon>
        <taxon>Bacillati</taxon>
        <taxon>Bacillota</taxon>
        <taxon>Negativicutes</taxon>
        <taxon>Veillonellales</taxon>
        <taxon>Veillonellaceae</taxon>
        <taxon>Dialister</taxon>
    </lineage>
</organism>
<feature type="transmembrane region" description="Helical" evidence="7">
    <location>
        <begin position="204"/>
        <end position="222"/>
    </location>
</feature>
<dbReference type="GO" id="GO:0015744">
    <property type="term" value="P:succinate transport"/>
    <property type="evidence" value="ECO:0007669"/>
    <property type="project" value="TreeGrafter"/>
</dbReference>
<dbReference type="InterPro" id="IPR010619">
    <property type="entry name" value="ThrE-like_N"/>
</dbReference>
<evidence type="ECO:0000259" key="8">
    <source>
        <dbReference type="Pfam" id="PF06738"/>
    </source>
</evidence>
<feature type="transmembrane region" description="Helical" evidence="7">
    <location>
        <begin position="398"/>
        <end position="420"/>
    </location>
</feature>
<dbReference type="GeneID" id="92716950"/>
<feature type="transmembrane region" description="Helical" evidence="7">
    <location>
        <begin position="325"/>
        <end position="346"/>
    </location>
</feature>
<dbReference type="PANTHER" id="PTHR34390">
    <property type="entry name" value="UPF0442 PROTEIN YJJB-RELATED"/>
    <property type="match status" value="1"/>
</dbReference>
<evidence type="ECO:0000313" key="10">
    <source>
        <dbReference type="EMBL" id="BBK25796.1"/>
    </source>
</evidence>
<evidence type="ECO:0000259" key="9">
    <source>
        <dbReference type="Pfam" id="PF12821"/>
    </source>
</evidence>
<evidence type="ECO:0000313" key="11">
    <source>
        <dbReference type="Proteomes" id="UP000320585"/>
    </source>
</evidence>
<feature type="transmembrane region" description="Helical" evidence="7">
    <location>
        <begin position="243"/>
        <end position="263"/>
    </location>
</feature>
<dbReference type="KEGG" id="dho:Dia5BBH33_17310"/>
<feature type="transmembrane region" description="Helical" evidence="7">
    <location>
        <begin position="129"/>
        <end position="147"/>
    </location>
</feature>
<keyword evidence="3 7" id="KW-0812">Transmembrane</keyword>
<comment type="similarity">
    <text evidence="6">Belongs to the ThrE exporter (TC 2.A.79) family.</text>
</comment>
<sequence>MYKKSDKAELTVRDKMQLILDIGQLMMENGASSKRVVRDMLRAAAYLGIYWENVQIHITYSTIMINVDDGVTSETMFRKCYKHGVNMMTTLLANQLSWDALTSNESYLIYRNQMMTIQQMARKRLYPQWLTLFCIGMASSAFCLLFGGHWYEALYTFIAAVVGAYVKTLCERFGVNIYIGIAASAFFATATAYLTLYIPGPPCSWLPVVACALTLIPGVPLINCVDDFLSNYLNSGMTRFTQTILVMTAMTFGLSAVAVMTSVPNFTGVRIAPESLYIAQALAAAMAAAGFCVMFNIPKRYIPLACLGAIITVDMRNILMVDFGTGMATASFIGAATLSLFLLIVARNLHAPVFVLTTPAIIPLIPGVLLYRFLFAVIRIHTLTTDEFMLAMQNGVEAALVILGIALGATLPDVIAHQFIDRSKRERLRKILEERDGQEAVIEDAANLDHASERR</sequence>
<keyword evidence="4 7" id="KW-1133">Transmembrane helix</keyword>
<gene>
    <name evidence="10" type="ORF">Dia5BBH33_17310</name>
</gene>
<dbReference type="GO" id="GO:0022857">
    <property type="term" value="F:transmembrane transporter activity"/>
    <property type="evidence" value="ECO:0007669"/>
    <property type="project" value="InterPro"/>
</dbReference>
<evidence type="ECO:0008006" key="12">
    <source>
        <dbReference type="Google" id="ProtNLM"/>
    </source>
</evidence>
<dbReference type="Proteomes" id="UP000320585">
    <property type="component" value="Chromosome"/>
</dbReference>
<reference evidence="11" key="1">
    <citation type="submission" date="2019-05" db="EMBL/GenBank/DDBJ databases">
        <title>Complete genome sequencing of Dialister sp. strain 5BBH33.</title>
        <authorList>
            <person name="Sakamoto M."/>
            <person name="Murakami T."/>
            <person name="Mori H."/>
        </authorList>
    </citation>
    <scope>NUCLEOTIDE SEQUENCE [LARGE SCALE GENOMIC DNA]</scope>
    <source>
        <strain evidence="11">5BBH33</strain>
    </source>
</reference>
<evidence type="ECO:0000256" key="4">
    <source>
        <dbReference type="ARBA" id="ARBA00022989"/>
    </source>
</evidence>
<evidence type="ECO:0000256" key="6">
    <source>
        <dbReference type="ARBA" id="ARBA00034125"/>
    </source>
</evidence>
<evidence type="ECO:0000256" key="2">
    <source>
        <dbReference type="ARBA" id="ARBA00022475"/>
    </source>
</evidence>
<dbReference type="Pfam" id="PF06738">
    <property type="entry name" value="ThrE"/>
    <property type="match status" value="1"/>
</dbReference>
<dbReference type="GO" id="GO:0005886">
    <property type="term" value="C:plasma membrane"/>
    <property type="evidence" value="ECO:0007669"/>
    <property type="project" value="UniProtKB-SubCell"/>
</dbReference>
<dbReference type="InterPro" id="IPR050539">
    <property type="entry name" value="ThrE_Dicarb/AminoAcid_Exp"/>
</dbReference>
<evidence type="ECO:0000256" key="5">
    <source>
        <dbReference type="ARBA" id="ARBA00023136"/>
    </source>
</evidence>
<dbReference type="InterPro" id="IPR024528">
    <property type="entry name" value="ThrE_2"/>
</dbReference>
<feature type="domain" description="Threonine/Serine exporter ThrE" evidence="9">
    <location>
        <begin position="280"/>
        <end position="415"/>
    </location>
</feature>
<evidence type="ECO:0000256" key="1">
    <source>
        <dbReference type="ARBA" id="ARBA00004651"/>
    </source>
</evidence>
<dbReference type="PANTHER" id="PTHR34390:SF2">
    <property type="entry name" value="SUCCINATE TRANSPORTER SUBUNIT YJJP-RELATED"/>
    <property type="match status" value="1"/>
</dbReference>
<keyword evidence="2" id="KW-1003">Cell membrane</keyword>
<dbReference type="Pfam" id="PF12821">
    <property type="entry name" value="ThrE_2"/>
    <property type="match status" value="1"/>
</dbReference>
<protein>
    <recommendedName>
        <fullName evidence="12">Threonine/serine exporter-like N-terminal domain-containing protein</fullName>
    </recommendedName>
</protein>
<dbReference type="AlphaFoldDB" id="A0A8D5A6E4"/>
<dbReference type="EMBL" id="AP019697">
    <property type="protein sequence ID" value="BBK25796.1"/>
    <property type="molecule type" value="Genomic_DNA"/>
</dbReference>